<evidence type="ECO:0000313" key="2">
    <source>
        <dbReference type="Proteomes" id="UP000001304"/>
    </source>
</evidence>
<dbReference type="HOGENOM" id="CLU_2662273_0_0_2"/>
<proteinExistence type="predicted"/>
<dbReference type="Proteomes" id="UP000001304">
    <property type="component" value="Chromosome"/>
</dbReference>
<organism evidence="1 2">
    <name type="scientific">Ignisphaera aggregans (strain DSM 17230 / JCM 13409 / AQ1.S1)</name>
    <dbReference type="NCBI Taxonomy" id="583356"/>
    <lineage>
        <taxon>Archaea</taxon>
        <taxon>Thermoproteota</taxon>
        <taxon>Thermoprotei</taxon>
        <taxon>Desulfurococcales</taxon>
        <taxon>Desulfurococcaceae</taxon>
        <taxon>Ignisphaera</taxon>
    </lineage>
</organism>
<dbReference type="EMBL" id="CP002098">
    <property type="protein sequence ID" value="ADM27273.1"/>
    <property type="molecule type" value="Genomic_DNA"/>
</dbReference>
<evidence type="ECO:0000313" key="1">
    <source>
        <dbReference type="EMBL" id="ADM27273.1"/>
    </source>
</evidence>
<dbReference type="BioCyc" id="IAGG583356:GHAH-438-MONOMER"/>
<dbReference type="KEGG" id="iag:Igag_0435"/>
<dbReference type="AlphaFoldDB" id="E0SRJ8"/>
<gene>
    <name evidence="1" type="ordered locus">Igag_0435</name>
</gene>
<dbReference type="STRING" id="583356.Igag_0435"/>
<sequence length="75" mass="8705">MSISEDSVQRIVIEILRNRPRLSFEELRDIVENVYGIYIDGLILRKIISNLIIDGTICKTPSMERKKLLLELCSQ</sequence>
<reference evidence="1 2" key="1">
    <citation type="journal article" date="2010" name="Stand. Genomic Sci.">
        <title>Complete genome sequence of Ignisphaera aggregans type strain (AQ1.S1).</title>
        <authorList>
            <person name="Goker M."/>
            <person name="Held B."/>
            <person name="Lapidus A."/>
            <person name="Nolan M."/>
            <person name="Spring S."/>
            <person name="Yasawong M."/>
            <person name="Lucas S."/>
            <person name="Glavina Del Rio T."/>
            <person name="Tice H."/>
            <person name="Cheng J.F."/>
            <person name="Goodwin L."/>
            <person name="Tapia R."/>
            <person name="Pitluck S."/>
            <person name="Liolios K."/>
            <person name="Ivanova N."/>
            <person name="Mavromatis K."/>
            <person name="Mikhailova N."/>
            <person name="Pati A."/>
            <person name="Chen A."/>
            <person name="Palaniappan K."/>
            <person name="Brambilla E."/>
            <person name="Land M."/>
            <person name="Hauser L."/>
            <person name="Chang Y.J."/>
            <person name="Jeffries C.D."/>
            <person name="Brettin T."/>
            <person name="Detter J.C."/>
            <person name="Han C."/>
            <person name="Rohde M."/>
            <person name="Sikorski J."/>
            <person name="Woyke T."/>
            <person name="Bristow J."/>
            <person name="Eisen J.A."/>
            <person name="Markowitz V."/>
            <person name="Hugenholtz P."/>
            <person name="Kyrpides N.C."/>
            <person name="Klenk H.P."/>
        </authorList>
    </citation>
    <scope>NUCLEOTIDE SEQUENCE [LARGE SCALE GENOMIC DNA]</scope>
    <source>
        <strain evidence="2">DSM 17230 / JCM 13409 / AQ1.S1</strain>
    </source>
</reference>
<protein>
    <submittedName>
        <fullName evidence="1">Uncharacterized protein</fullName>
    </submittedName>
</protein>
<keyword evidence="2" id="KW-1185">Reference proteome</keyword>
<accession>E0SRJ8</accession>
<name>E0SRJ8_IGNAA</name>